<evidence type="ECO:0000259" key="2">
    <source>
        <dbReference type="Pfam" id="PF04892"/>
    </source>
</evidence>
<feature type="transmembrane region" description="Helical" evidence="1">
    <location>
        <begin position="6"/>
        <end position="25"/>
    </location>
</feature>
<sequence length="181" mass="20832">MPLTLLYLLRALVLFVVVFCAFSIIRTRYFRHLKRGSSVRREVTMSLFYGYFIMLLIFLFMSNSTLAGPSVITHELPIAQRMNLEPFHTIRTFMAYGDIEFALINILGNVLITIPLGILLPMVYPYFKKFHRFFITLCLGVIAIELIQLIIGRTLDVDDVILNTLGGLLGYIAYQLTPRQF</sequence>
<keyword evidence="1" id="KW-1133">Transmembrane helix</keyword>
<dbReference type="PANTHER" id="PTHR36834:SF1">
    <property type="entry name" value="INTEGRAL MEMBRANE PROTEIN"/>
    <property type="match status" value="1"/>
</dbReference>
<feature type="transmembrane region" description="Helical" evidence="1">
    <location>
        <begin position="46"/>
        <end position="67"/>
    </location>
</feature>
<dbReference type="PANTHER" id="PTHR36834">
    <property type="entry name" value="MEMBRANE PROTEIN-RELATED"/>
    <property type="match status" value="1"/>
</dbReference>
<evidence type="ECO:0000313" key="3">
    <source>
        <dbReference type="EMBL" id="WBW50157.1"/>
    </source>
</evidence>
<keyword evidence="1" id="KW-0812">Transmembrane</keyword>
<gene>
    <name evidence="3" type="ORF">O6R05_00935</name>
</gene>
<dbReference type="RefSeq" id="WP_271191688.1">
    <property type="nucleotide sequence ID" value="NZ_CP115667.1"/>
</dbReference>
<evidence type="ECO:0000313" key="4">
    <source>
        <dbReference type="Proteomes" id="UP001210339"/>
    </source>
</evidence>
<dbReference type="InterPro" id="IPR053150">
    <property type="entry name" value="Teicoplanin_resist-assoc"/>
</dbReference>
<accession>A0ABY7QTU1</accession>
<keyword evidence="4" id="KW-1185">Reference proteome</keyword>
<dbReference type="Pfam" id="PF04892">
    <property type="entry name" value="VanZ"/>
    <property type="match status" value="1"/>
</dbReference>
<organism evidence="3 4">
    <name type="scientific">Peptoniphilus equinus</name>
    <dbReference type="NCBI Taxonomy" id="3016343"/>
    <lineage>
        <taxon>Bacteria</taxon>
        <taxon>Bacillati</taxon>
        <taxon>Bacillota</taxon>
        <taxon>Tissierellia</taxon>
        <taxon>Tissierellales</taxon>
        <taxon>Peptoniphilaceae</taxon>
        <taxon>Peptoniphilus</taxon>
    </lineage>
</organism>
<proteinExistence type="predicted"/>
<feature type="domain" description="VanZ-like" evidence="2">
    <location>
        <begin position="48"/>
        <end position="176"/>
    </location>
</feature>
<feature type="transmembrane region" description="Helical" evidence="1">
    <location>
        <begin position="101"/>
        <end position="121"/>
    </location>
</feature>
<name>A0ABY7QTU1_9FIRM</name>
<dbReference type="Proteomes" id="UP001210339">
    <property type="component" value="Chromosome"/>
</dbReference>
<dbReference type="EMBL" id="CP115667">
    <property type="protein sequence ID" value="WBW50157.1"/>
    <property type="molecule type" value="Genomic_DNA"/>
</dbReference>
<feature type="transmembrane region" description="Helical" evidence="1">
    <location>
        <begin position="133"/>
        <end position="154"/>
    </location>
</feature>
<reference evidence="3 4" key="1">
    <citation type="submission" date="2023-01" db="EMBL/GenBank/DDBJ databases">
        <authorList>
            <person name="Lee S.H."/>
            <person name="Jung H.S."/>
            <person name="Yun J.U."/>
        </authorList>
    </citation>
    <scope>NUCLEOTIDE SEQUENCE [LARGE SCALE GENOMIC DNA]</scope>
    <source>
        <strain evidence="3 4">CBA3646</strain>
    </source>
</reference>
<evidence type="ECO:0000256" key="1">
    <source>
        <dbReference type="SAM" id="Phobius"/>
    </source>
</evidence>
<protein>
    <submittedName>
        <fullName evidence="3">VanZ family protein</fullName>
    </submittedName>
</protein>
<keyword evidence="1" id="KW-0472">Membrane</keyword>
<dbReference type="InterPro" id="IPR006976">
    <property type="entry name" value="VanZ-like"/>
</dbReference>